<dbReference type="InterPro" id="IPR014748">
    <property type="entry name" value="Enoyl-CoA_hydra_C"/>
</dbReference>
<dbReference type="InterPro" id="IPR001753">
    <property type="entry name" value="Enoyl-CoA_hydra/iso"/>
</dbReference>
<evidence type="ECO:0000313" key="5">
    <source>
        <dbReference type="EMBL" id="ABV87491.1"/>
    </source>
</evidence>
<evidence type="ECO:0000256" key="1">
    <source>
        <dbReference type="ARBA" id="ARBA00004275"/>
    </source>
</evidence>
<keyword evidence="3" id="KW-0576">Peroxisome</keyword>
<dbReference type="AlphaFoldDB" id="A8H4K4"/>
<name>A8H4K4_SHEPA</name>
<dbReference type="SUPFAM" id="SSF52096">
    <property type="entry name" value="ClpP/crotonase"/>
    <property type="match status" value="1"/>
</dbReference>
<keyword evidence="6" id="KW-1185">Reference proteome</keyword>
<dbReference type="HOGENOM" id="CLU_009834_7_2_6"/>
<dbReference type="KEGG" id="spl:Spea_2171"/>
<comment type="similarity">
    <text evidence="2">Belongs to the enoyl-CoA hydratase/isomerase family.</text>
</comment>
<evidence type="ECO:0000256" key="4">
    <source>
        <dbReference type="ARBA" id="ARBA00023235"/>
    </source>
</evidence>
<organism evidence="5 6">
    <name type="scientific">Shewanella pealeana (strain ATCC 700345 / ANG-SQ1)</name>
    <dbReference type="NCBI Taxonomy" id="398579"/>
    <lineage>
        <taxon>Bacteria</taxon>
        <taxon>Pseudomonadati</taxon>
        <taxon>Pseudomonadota</taxon>
        <taxon>Gammaproteobacteria</taxon>
        <taxon>Alteromonadales</taxon>
        <taxon>Shewanellaceae</taxon>
        <taxon>Shewanella</taxon>
    </lineage>
</organism>
<keyword evidence="4 5" id="KW-0413">Isomerase</keyword>
<evidence type="ECO:0000256" key="2">
    <source>
        <dbReference type="ARBA" id="ARBA00005254"/>
    </source>
</evidence>
<dbReference type="Gene3D" id="1.10.12.10">
    <property type="entry name" value="Lyase 2-enoyl-coa Hydratase, Chain A, domain 2"/>
    <property type="match status" value="1"/>
</dbReference>
<dbReference type="CDD" id="cd06558">
    <property type="entry name" value="crotonase-like"/>
    <property type="match status" value="1"/>
</dbReference>
<sequence>MSVILEKAQKLFLSDNDANVLTGHQFETVNYLVKDKIGIIELNRPNKMNAFNQTMRSELQAAIEMADNNDDLRVIMIRGAGDHFSSGADLKELVGAKHGIEAQILNEYKPFLSRIAQSKKIYMAVVQGAAAGIGGSLALNCDLVVMAESACLFQAFAAIGLVPDGGASWHLVNKLGYKKAFELCVEADKLTALECLSSGLVNRISDDASVQGDALVWAQKLATGAPLSQQYLKRLLQQAQRGSLHDTIRQEALYQQFCFNSDDFKEGVNAFFEKRDATFTGK</sequence>
<dbReference type="Proteomes" id="UP000002608">
    <property type="component" value="Chromosome"/>
</dbReference>
<dbReference type="InterPro" id="IPR051053">
    <property type="entry name" value="ECH/Chromodomain_protein"/>
</dbReference>
<dbReference type="Gene3D" id="3.90.226.10">
    <property type="entry name" value="2-enoyl-CoA Hydratase, Chain A, domain 1"/>
    <property type="match status" value="1"/>
</dbReference>
<proteinExistence type="inferred from homology"/>
<dbReference type="STRING" id="398579.Spea_2171"/>
<dbReference type="EMBL" id="CP000851">
    <property type="protein sequence ID" value="ABV87491.1"/>
    <property type="molecule type" value="Genomic_DNA"/>
</dbReference>
<dbReference type="Pfam" id="PF00378">
    <property type="entry name" value="ECH_1"/>
    <property type="match status" value="1"/>
</dbReference>
<dbReference type="eggNOG" id="COG1024">
    <property type="taxonomic scope" value="Bacteria"/>
</dbReference>
<comment type="subcellular location">
    <subcellularLocation>
        <location evidence="1">Peroxisome</location>
    </subcellularLocation>
</comment>
<dbReference type="RefSeq" id="WP_012155407.1">
    <property type="nucleotide sequence ID" value="NC_009901.1"/>
</dbReference>
<dbReference type="GO" id="GO:0004165">
    <property type="term" value="F:delta(3)-delta(2)-enoyl-CoA isomerase activity"/>
    <property type="evidence" value="ECO:0007669"/>
    <property type="project" value="UniProtKB-ARBA"/>
</dbReference>
<gene>
    <name evidence="5" type="ordered locus">Spea_2171</name>
</gene>
<reference evidence="5 6" key="1">
    <citation type="submission" date="2007-10" db="EMBL/GenBank/DDBJ databases">
        <title>Complete sequence of Shewanella pealeana ATCC 700345.</title>
        <authorList>
            <consortium name="US DOE Joint Genome Institute"/>
            <person name="Copeland A."/>
            <person name="Lucas S."/>
            <person name="Lapidus A."/>
            <person name="Barry K."/>
            <person name="Glavina del Rio T."/>
            <person name="Dalin E."/>
            <person name="Tice H."/>
            <person name="Pitluck S."/>
            <person name="Chertkov O."/>
            <person name="Brettin T."/>
            <person name="Bruce D."/>
            <person name="Detter J.C."/>
            <person name="Han C."/>
            <person name="Schmutz J."/>
            <person name="Larimer F."/>
            <person name="Land M."/>
            <person name="Hauser L."/>
            <person name="Kyrpides N."/>
            <person name="Kim E."/>
            <person name="Zhao J.-S.Z."/>
            <person name="Manno D."/>
            <person name="Hawari J."/>
            <person name="Richardson P."/>
        </authorList>
    </citation>
    <scope>NUCLEOTIDE SEQUENCE [LARGE SCALE GENOMIC DNA]</scope>
    <source>
        <strain evidence="6">ATCC 700345 / ANG-SQ1</strain>
    </source>
</reference>
<accession>A8H4K4</accession>
<protein>
    <submittedName>
        <fullName evidence="5">Enoyl-CoA hydratase/isomerase</fullName>
    </submittedName>
</protein>
<dbReference type="OrthoDB" id="9807606at2"/>
<dbReference type="InterPro" id="IPR029045">
    <property type="entry name" value="ClpP/crotonase-like_dom_sf"/>
</dbReference>
<dbReference type="PANTHER" id="PTHR43684:SF1">
    <property type="entry name" value="ENOYL-COA DELTA ISOMERASE 2"/>
    <property type="match status" value="1"/>
</dbReference>
<evidence type="ECO:0000256" key="3">
    <source>
        <dbReference type="ARBA" id="ARBA00023140"/>
    </source>
</evidence>
<evidence type="ECO:0000313" key="6">
    <source>
        <dbReference type="Proteomes" id="UP000002608"/>
    </source>
</evidence>
<dbReference type="PANTHER" id="PTHR43684">
    <property type="match status" value="1"/>
</dbReference>